<dbReference type="PROSITE" id="PS51293">
    <property type="entry name" value="SANT"/>
    <property type="match status" value="1"/>
</dbReference>
<evidence type="ECO:0000256" key="5">
    <source>
        <dbReference type="PROSITE-ProRule" id="PRU00042"/>
    </source>
</evidence>
<evidence type="ECO:0000313" key="10">
    <source>
        <dbReference type="EMBL" id="TRY83519.1"/>
    </source>
</evidence>
<keyword evidence="5" id="KW-0479">Metal-binding</keyword>
<evidence type="ECO:0000256" key="6">
    <source>
        <dbReference type="SAM" id="MobiDB-lite"/>
    </source>
</evidence>
<proteinExistence type="predicted"/>
<dbReference type="SMART" id="SM00355">
    <property type="entry name" value="ZnF_C2H2"/>
    <property type="match status" value="2"/>
</dbReference>
<dbReference type="InterPro" id="IPR017884">
    <property type="entry name" value="SANT_dom"/>
</dbReference>
<dbReference type="GO" id="GO:0003714">
    <property type="term" value="F:transcription corepressor activity"/>
    <property type="evidence" value="ECO:0007669"/>
    <property type="project" value="TreeGrafter"/>
</dbReference>
<feature type="region of interest" description="Disordered" evidence="6">
    <location>
        <begin position="689"/>
        <end position="720"/>
    </location>
</feature>
<comment type="caution">
    <text evidence="10">The sequence shown here is derived from an EMBL/GenBank/DDBJ whole genome shotgun (WGS) entry which is preliminary data.</text>
</comment>
<dbReference type="EMBL" id="SRMA01026473">
    <property type="protein sequence ID" value="TRY83519.1"/>
    <property type="molecule type" value="Genomic_DNA"/>
</dbReference>
<evidence type="ECO:0000259" key="7">
    <source>
        <dbReference type="PROSITE" id="PS50157"/>
    </source>
</evidence>
<keyword evidence="2" id="KW-0805">Transcription regulation</keyword>
<evidence type="ECO:0000313" key="11">
    <source>
        <dbReference type="Proteomes" id="UP000316079"/>
    </source>
</evidence>
<keyword evidence="3" id="KW-0804">Transcription</keyword>
<keyword evidence="5" id="KW-0862">Zinc</keyword>
<sequence>MAENLYETNSQTNQINRSYVFHQNPDSLHTNNFGFQNMSSIQSSSLSPRHTNEHLRSPGTPGHDLSPKIDMPTSRGGWDYNQFGRTPSWGSSSHEEIPERSQSFLFNTTAQNSPLNPGDSPQSLDSFSKAFPMKNIQMFFGDRDISRDSNMSQGLQEGRNRAFLEESPIFFPIGQSQTICDQFSFNTTESQHTVHNLYQNQYQFRYESQQHKQKVNSMEELNKISWHFNQNHPMAYQMGLPGMTAHALESNEYLQTMSFNHHQDFQISEHLISHINQDHRSTSEHNSSYTATHSEDQSVPARHDTLFGDHHSSPNTQLFSSPKEDQCEFNFMHTRGDLSSTMNQGKRSAICKTLPQSNTRPDPFDHIPPCIPQWSQKSLPELENEDHSPHSRFEQNPGTACVVYRAQPVLSRNAGSAKLRCDVCQKEFKSLPALNGHKRSHGALRTLPATLKMREEQIYMSTEAAQTDPIILPVSIKRCTSNGASPLQQRKKRHRRCLVPLLIPPAESKGTVLFNSRLRNGVIRVGESQCIPYTPPPMLNPRRHGSGLFNSISGLAGFGDTEDCAEESSERVIKTTPQINVGEDFQAKIPDINNKSLTEKDPHDASLLWSPTRWVDGPDNQEKVDNLLKMASSSVLPGGGMNTEYVLHCLFECRGNILVKTKSVGQCVEYYYSWKKHLHLGTSVSVPPNTPVQEEQPTNVETCSQTNPHRPCSSPMDHSSSTLTELMVSGMGSIRSSPSNSTTSGDTDSVVVFPCSECGKVFLKVKSRNAHMKTHRHQEDTPLWQLPRVPEQDSMILMHVFPITPQKEPIRFHSTP</sequence>
<evidence type="ECO:0000259" key="9">
    <source>
        <dbReference type="PROSITE" id="PS51293"/>
    </source>
</evidence>
<dbReference type="PANTHER" id="PTHR16089">
    <property type="entry name" value="REST COREPRESSOR COREST PROTEIN-RELATED"/>
    <property type="match status" value="1"/>
</dbReference>
<dbReference type="InterPro" id="IPR013087">
    <property type="entry name" value="Znf_C2H2_type"/>
</dbReference>
<dbReference type="SMART" id="SM01189">
    <property type="entry name" value="ELM2"/>
    <property type="match status" value="1"/>
</dbReference>
<dbReference type="STRING" id="623744.A0A553Q0Q2"/>
<dbReference type="InterPro" id="IPR000949">
    <property type="entry name" value="ELM2_dom"/>
</dbReference>
<dbReference type="PROSITE" id="PS51156">
    <property type="entry name" value="ELM2"/>
    <property type="match status" value="1"/>
</dbReference>
<name>A0A553Q0Q2_9TELE</name>
<protein>
    <recommendedName>
        <fullName evidence="12">C2H2-type domain-containing protein</fullName>
    </recommendedName>
</protein>
<evidence type="ECO:0000256" key="1">
    <source>
        <dbReference type="ARBA" id="ARBA00004123"/>
    </source>
</evidence>
<dbReference type="PROSITE" id="PS50157">
    <property type="entry name" value="ZINC_FINGER_C2H2_2"/>
    <property type="match status" value="2"/>
</dbReference>
<dbReference type="InterPro" id="IPR051066">
    <property type="entry name" value="Trans_reg/Corepressor"/>
</dbReference>
<gene>
    <name evidence="10" type="ORF">DNTS_016240</name>
</gene>
<dbReference type="GO" id="GO:0008270">
    <property type="term" value="F:zinc ion binding"/>
    <property type="evidence" value="ECO:0007669"/>
    <property type="project" value="UniProtKB-KW"/>
</dbReference>
<dbReference type="Proteomes" id="UP000316079">
    <property type="component" value="Unassembled WGS sequence"/>
</dbReference>
<accession>A0A553Q0Q2</accession>
<dbReference type="AlphaFoldDB" id="A0A553Q0Q2"/>
<feature type="domain" description="SANT" evidence="9">
    <location>
        <begin position="658"/>
        <end position="679"/>
    </location>
</feature>
<feature type="domain" description="C2H2-type" evidence="7">
    <location>
        <begin position="753"/>
        <end position="782"/>
    </location>
</feature>
<feature type="compositionally biased region" description="Basic and acidic residues" evidence="6">
    <location>
        <begin position="293"/>
        <end position="312"/>
    </location>
</feature>
<dbReference type="GO" id="GO:0006357">
    <property type="term" value="P:regulation of transcription by RNA polymerase II"/>
    <property type="evidence" value="ECO:0007669"/>
    <property type="project" value="TreeGrafter"/>
</dbReference>
<dbReference type="InterPro" id="IPR036236">
    <property type="entry name" value="Znf_C2H2_sf"/>
</dbReference>
<feature type="domain" description="C2H2-type" evidence="7">
    <location>
        <begin position="419"/>
        <end position="446"/>
    </location>
</feature>
<feature type="region of interest" description="Disordered" evidence="6">
    <location>
        <begin position="278"/>
        <end position="323"/>
    </location>
</feature>
<dbReference type="Pfam" id="PF01448">
    <property type="entry name" value="ELM2"/>
    <property type="match status" value="1"/>
</dbReference>
<keyword evidence="5" id="KW-0863">Zinc-finger</keyword>
<dbReference type="Pfam" id="PF13912">
    <property type="entry name" value="zf-C2H2_6"/>
    <property type="match status" value="2"/>
</dbReference>
<reference evidence="10 11" key="1">
    <citation type="journal article" date="2019" name="Sci. Data">
        <title>Hybrid genome assembly and annotation of Danionella translucida.</title>
        <authorList>
            <person name="Kadobianskyi M."/>
            <person name="Schulze L."/>
            <person name="Schuelke M."/>
            <person name="Judkewitz B."/>
        </authorList>
    </citation>
    <scope>NUCLEOTIDE SEQUENCE [LARGE SCALE GENOMIC DNA]</scope>
    <source>
        <strain evidence="10 11">Bolton</strain>
    </source>
</reference>
<organism evidence="10 11">
    <name type="scientific">Danionella cerebrum</name>
    <dbReference type="NCBI Taxonomy" id="2873325"/>
    <lineage>
        <taxon>Eukaryota</taxon>
        <taxon>Metazoa</taxon>
        <taxon>Chordata</taxon>
        <taxon>Craniata</taxon>
        <taxon>Vertebrata</taxon>
        <taxon>Euteleostomi</taxon>
        <taxon>Actinopterygii</taxon>
        <taxon>Neopterygii</taxon>
        <taxon>Teleostei</taxon>
        <taxon>Ostariophysi</taxon>
        <taxon>Cypriniformes</taxon>
        <taxon>Danionidae</taxon>
        <taxon>Danioninae</taxon>
        <taxon>Danionella</taxon>
    </lineage>
</organism>
<dbReference type="SUPFAM" id="SSF57667">
    <property type="entry name" value="beta-beta-alpha zinc fingers"/>
    <property type="match status" value="1"/>
</dbReference>
<keyword evidence="11" id="KW-1185">Reference proteome</keyword>
<evidence type="ECO:0008006" key="12">
    <source>
        <dbReference type="Google" id="ProtNLM"/>
    </source>
</evidence>
<evidence type="ECO:0000256" key="2">
    <source>
        <dbReference type="ARBA" id="ARBA00023015"/>
    </source>
</evidence>
<evidence type="ECO:0000256" key="4">
    <source>
        <dbReference type="ARBA" id="ARBA00023242"/>
    </source>
</evidence>
<feature type="domain" description="ELM2" evidence="8">
    <location>
        <begin position="577"/>
        <end position="668"/>
    </location>
</feature>
<keyword evidence="4" id="KW-0539">Nucleus</keyword>
<evidence type="ECO:0000259" key="8">
    <source>
        <dbReference type="PROSITE" id="PS51156"/>
    </source>
</evidence>
<feature type="region of interest" description="Disordered" evidence="6">
    <location>
        <begin position="31"/>
        <end position="67"/>
    </location>
</feature>
<comment type="subcellular location">
    <subcellularLocation>
        <location evidence="1">Nucleus</location>
    </subcellularLocation>
</comment>
<dbReference type="GO" id="GO:0005667">
    <property type="term" value="C:transcription regulator complex"/>
    <property type="evidence" value="ECO:0007669"/>
    <property type="project" value="TreeGrafter"/>
</dbReference>
<dbReference type="PANTHER" id="PTHR16089:SF19">
    <property type="entry name" value="TRANSCRIPTIONAL-REGULATING FACTOR 1"/>
    <property type="match status" value="1"/>
</dbReference>
<evidence type="ECO:0000256" key="3">
    <source>
        <dbReference type="ARBA" id="ARBA00023163"/>
    </source>
</evidence>
<dbReference type="OrthoDB" id="10258692at2759"/>
<feature type="compositionally biased region" description="Polar residues" evidence="6">
    <location>
        <begin position="689"/>
        <end position="708"/>
    </location>
</feature>
<dbReference type="PROSITE" id="PS00028">
    <property type="entry name" value="ZINC_FINGER_C2H2_1"/>
    <property type="match status" value="2"/>
</dbReference>
<dbReference type="GO" id="GO:0000118">
    <property type="term" value="C:histone deacetylase complex"/>
    <property type="evidence" value="ECO:0007669"/>
    <property type="project" value="TreeGrafter"/>
</dbReference>